<dbReference type="NCBIfam" id="TIGR01484">
    <property type="entry name" value="HAD-SF-IIB"/>
    <property type="match status" value="1"/>
</dbReference>
<name>I4EIL0_9BACT</name>
<dbReference type="InterPro" id="IPR036412">
    <property type="entry name" value="HAD-like_sf"/>
</dbReference>
<dbReference type="GO" id="GO:0000287">
    <property type="term" value="F:magnesium ion binding"/>
    <property type="evidence" value="ECO:0007669"/>
    <property type="project" value="TreeGrafter"/>
</dbReference>
<dbReference type="Gene3D" id="3.40.50.1000">
    <property type="entry name" value="HAD superfamily/HAD-like"/>
    <property type="match status" value="1"/>
</dbReference>
<dbReference type="Proteomes" id="UP000004221">
    <property type="component" value="Unassembled WGS sequence"/>
</dbReference>
<dbReference type="Gene3D" id="3.30.1240.10">
    <property type="match status" value="1"/>
</dbReference>
<comment type="caution">
    <text evidence="1">The sequence shown here is derived from an EMBL/GenBank/DDBJ whole genome shotgun (WGS) entry which is preliminary data.</text>
</comment>
<dbReference type="Pfam" id="PF08282">
    <property type="entry name" value="Hydrolase_3"/>
    <property type="match status" value="1"/>
</dbReference>
<dbReference type="GO" id="GO:0016791">
    <property type="term" value="F:phosphatase activity"/>
    <property type="evidence" value="ECO:0007669"/>
    <property type="project" value="TreeGrafter"/>
</dbReference>
<keyword evidence="2" id="KW-1185">Reference proteome</keyword>
<dbReference type="PANTHER" id="PTHR10000:SF8">
    <property type="entry name" value="HAD SUPERFAMILY HYDROLASE-LIKE, TYPE 3"/>
    <property type="match status" value="1"/>
</dbReference>
<dbReference type="PANTHER" id="PTHR10000">
    <property type="entry name" value="PHOSPHOSERINE PHOSPHATASE"/>
    <property type="match status" value="1"/>
</dbReference>
<proteinExistence type="predicted"/>
<dbReference type="InterPro" id="IPR023214">
    <property type="entry name" value="HAD_sf"/>
</dbReference>
<dbReference type="RefSeq" id="WP_008478739.1">
    <property type="nucleotide sequence ID" value="NZ_CAGS01000283.1"/>
</dbReference>
<accession>I4EIL0</accession>
<dbReference type="PROSITE" id="PS01229">
    <property type="entry name" value="COF_2"/>
    <property type="match status" value="1"/>
</dbReference>
<dbReference type="SUPFAM" id="SSF56784">
    <property type="entry name" value="HAD-like"/>
    <property type="match status" value="1"/>
</dbReference>
<dbReference type="AlphaFoldDB" id="I4EIL0"/>
<dbReference type="CDD" id="cd07516">
    <property type="entry name" value="HAD_Pase"/>
    <property type="match status" value="1"/>
</dbReference>
<dbReference type="GO" id="GO:0005829">
    <property type="term" value="C:cytosol"/>
    <property type="evidence" value="ECO:0007669"/>
    <property type="project" value="TreeGrafter"/>
</dbReference>
<keyword evidence="1" id="KW-0378">Hydrolase</keyword>
<evidence type="ECO:0000313" key="2">
    <source>
        <dbReference type="Proteomes" id="UP000004221"/>
    </source>
</evidence>
<sequence>MARLLVLDIDGTILDPSDIVTPIVRQAISDALEHGVEVALATGRRLRTTLPIVEELGIRLPLVLYNGSLIWSTADRKPLYREAFSPEMLAPIIERSIASGMPPVLLQGPSETTVDRVVIAAGTFQTDANGNHDLPSWYQDDDLERLPIDRLHQAPGVLKVNIFGSEAEVRAVSGELRELGIAAFHAGPFYWRGRPPQWTGIFHMPGASKASAVARLAADLGITMDDVVAVGDGDNDLELIEAAGVGVAMGNAPAFVRERADIVVRGHDEDGVAEAIELVVLSGRG</sequence>
<gene>
    <name evidence="1" type="ORF">NITHO_3530003</name>
</gene>
<reference evidence="1 2" key="1">
    <citation type="journal article" date="2012" name="ISME J.">
        <title>Nitrification expanded: discovery, physiology and genomics of a nitrite-oxidizing bacterium from the phylum Chloroflexi.</title>
        <authorList>
            <person name="Sorokin D.Y."/>
            <person name="Lucker S."/>
            <person name="Vejmelkova D."/>
            <person name="Kostrikina N.A."/>
            <person name="Kleerebezem R."/>
            <person name="Rijpstra W.I."/>
            <person name="Damste J.S."/>
            <person name="Le Paslier D."/>
            <person name="Muyzer G."/>
            <person name="Wagner M."/>
            <person name="van Loosdrecht M.C."/>
            <person name="Daims H."/>
        </authorList>
    </citation>
    <scope>NUCLEOTIDE SEQUENCE [LARGE SCALE GENOMIC DNA]</scope>
    <source>
        <strain evidence="2">none</strain>
    </source>
</reference>
<dbReference type="InterPro" id="IPR006379">
    <property type="entry name" value="HAD-SF_hydro_IIB"/>
</dbReference>
<dbReference type="EMBL" id="CAGS01000283">
    <property type="protein sequence ID" value="CCF84522.1"/>
    <property type="molecule type" value="Genomic_DNA"/>
</dbReference>
<protein>
    <submittedName>
        <fullName evidence="1">Cof-like hydrolase</fullName>
    </submittedName>
</protein>
<organism evidence="1 2">
    <name type="scientific">Nitrolancea hollandica Lb</name>
    <dbReference type="NCBI Taxonomy" id="1129897"/>
    <lineage>
        <taxon>Bacteria</taxon>
        <taxon>Pseudomonadati</taxon>
        <taxon>Thermomicrobiota</taxon>
        <taxon>Thermomicrobia</taxon>
        <taxon>Sphaerobacterales</taxon>
        <taxon>Sphaerobacterineae</taxon>
        <taxon>Sphaerobacteraceae</taxon>
        <taxon>Nitrolancea</taxon>
    </lineage>
</organism>
<dbReference type="OrthoDB" id="9781413at2"/>
<evidence type="ECO:0000313" key="1">
    <source>
        <dbReference type="EMBL" id="CCF84522.1"/>
    </source>
</evidence>